<feature type="region of interest" description="Disordered" evidence="2">
    <location>
        <begin position="1"/>
        <end position="21"/>
    </location>
</feature>
<proteinExistence type="inferred from homology"/>
<keyword evidence="4" id="KW-1185">Reference proteome</keyword>
<reference evidence="5" key="2">
    <citation type="submission" date="2025-08" db="UniProtKB">
        <authorList>
            <consortium name="RefSeq"/>
        </authorList>
    </citation>
    <scope>IDENTIFICATION</scope>
    <source>
        <tissue evidence="5">Etiolated seedlings</tissue>
    </source>
</reference>
<dbReference type="Pfam" id="PF02893">
    <property type="entry name" value="GRAM"/>
    <property type="match status" value="1"/>
</dbReference>
<evidence type="ECO:0000256" key="2">
    <source>
        <dbReference type="SAM" id="MobiDB-lite"/>
    </source>
</evidence>
<dbReference type="GeneID" id="101509419"/>
<dbReference type="OrthoDB" id="1736712at2759"/>
<dbReference type="InterPro" id="IPR011993">
    <property type="entry name" value="PH-like_dom_sf"/>
</dbReference>
<dbReference type="PANTHER" id="PTHR31969">
    <property type="entry name" value="GEM-LIKE PROTEIN 2"/>
    <property type="match status" value="1"/>
</dbReference>
<gene>
    <name evidence="5" type="primary">LOC101509419</name>
</gene>
<organism evidence="4 5">
    <name type="scientific">Cicer arietinum</name>
    <name type="common">Chickpea</name>
    <name type="synonym">Garbanzo</name>
    <dbReference type="NCBI Taxonomy" id="3827"/>
    <lineage>
        <taxon>Eukaryota</taxon>
        <taxon>Viridiplantae</taxon>
        <taxon>Streptophyta</taxon>
        <taxon>Embryophyta</taxon>
        <taxon>Tracheophyta</taxon>
        <taxon>Spermatophyta</taxon>
        <taxon>Magnoliopsida</taxon>
        <taxon>eudicotyledons</taxon>
        <taxon>Gunneridae</taxon>
        <taxon>Pentapetalae</taxon>
        <taxon>rosids</taxon>
        <taxon>fabids</taxon>
        <taxon>Fabales</taxon>
        <taxon>Fabaceae</taxon>
        <taxon>Papilionoideae</taxon>
        <taxon>50 kb inversion clade</taxon>
        <taxon>NPAAA clade</taxon>
        <taxon>Hologalegina</taxon>
        <taxon>IRL clade</taxon>
        <taxon>Cicereae</taxon>
        <taxon>Cicer</taxon>
    </lineage>
</organism>
<dbReference type="Proteomes" id="UP000087171">
    <property type="component" value="Chromosome Ca6"/>
</dbReference>
<dbReference type="STRING" id="3827.A0A1S2YEB6"/>
<evidence type="ECO:0000313" key="4">
    <source>
        <dbReference type="Proteomes" id="UP000087171"/>
    </source>
</evidence>
<dbReference type="Gene3D" id="2.30.29.30">
    <property type="entry name" value="Pleckstrin-homology domain (PH domain)/Phosphotyrosine-binding domain (PTB)"/>
    <property type="match status" value="1"/>
</dbReference>
<evidence type="ECO:0000313" key="5">
    <source>
        <dbReference type="RefSeq" id="XP_004503567.1"/>
    </source>
</evidence>
<dbReference type="eggNOG" id="ENOG502RXWZ">
    <property type="taxonomic scope" value="Eukaryota"/>
</dbReference>
<dbReference type="AlphaFoldDB" id="A0A1S2YEB6"/>
<feature type="domain" description="GRAM" evidence="3">
    <location>
        <begin position="67"/>
        <end position="146"/>
    </location>
</feature>
<name>A0A1S2YEB6_CICAR</name>
<evidence type="ECO:0000259" key="3">
    <source>
        <dbReference type="SMART" id="SM00568"/>
    </source>
</evidence>
<dbReference type="KEGG" id="cam:101509419"/>
<evidence type="ECO:0000256" key="1">
    <source>
        <dbReference type="ARBA" id="ARBA00009414"/>
    </source>
</evidence>
<comment type="similarity">
    <text evidence="1">Belongs to the GEM family.</text>
</comment>
<dbReference type="InterPro" id="IPR037848">
    <property type="entry name" value="GEM-like"/>
</dbReference>
<protein>
    <submittedName>
        <fullName evidence="5">GEM-like protein 8</fullName>
    </submittedName>
</protein>
<dbReference type="PaxDb" id="3827-XP_004503567.1"/>
<reference evidence="4" key="1">
    <citation type="journal article" date="2013" name="Nat. Biotechnol.">
        <title>Draft genome sequence of chickpea (Cicer arietinum) provides a resource for trait improvement.</title>
        <authorList>
            <person name="Varshney R.K."/>
            <person name="Song C."/>
            <person name="Saxena R.K."/>
            <person name="Azam S."/>
            <person name="Yu S."/>
            <person name="Sharpe A.G."/>
            <person name="Cannon S."/>
            <person name="Baek J."/>
            <person name="Rosen B.D."/>
            <person name="Tar'an B."/>
            <person name="Millan T."/>
            <person name="Zhang X."/>
            <person name="Ramsay L.D."/>
            <person name="Iwata A."/>
            <person name="Wang Y."/>
            <person name="Nelson W."/>
            <person name="Farmer A.D."/>
            <person name="Gaur P.M."/>
            <person name="Soderlund C."/>
            <person name="Penmetsa R.V."/>
            <person name="Xu C."/>
            <person name="Bharti A.K."/>
            <person name="He W."/>
            <person name="Winter P."/>
            <person name="Zhao S."/>
            <person name="Hane J.K."/>
            <person name="Carrasquilla-Garcia N."/>
            <person name="Condie J.A."/>
            <person name="Upadhyaya H.D."/>
            <person name="Luo M.C."/>
            <person name="Thudi M."/>
            <person name="Gowda C.L."/>
            <person name="Singh N.P."/>
            <person name="Lichtenzveig J."/>
            <person name="Gali K.K."/>
            <person name="Rubio J."/>
            <person name="Nadarajan N."/>
            <person name="Dolezel J."/>
            <person name="Bansal K.C."/>
            <person name="Xu X."/>
            <person name="Edwards D."/>
            <person name="Zhang G."/>
            <person name="Kahl G."/>
            <person name="Gil J."/>
            <person name="Singh K.B."/>
            <person name="Datta S.K."/>
            <person name="Jackson S.A."/>
            <person name="Wang J."/>
            <person name="Cook D.R."/>
        </authorList>
    </citation>
    <scope>NUCLEOTIDE SEQUENCE [LARGE SCALE GENOMIC DNA]</scope>
    <source>
        <strain evidence="4">cv. CDC Frontier</strain>
    </source>
</reference>
<feature type="compositionally biased region" description="Basic and acidic residues" evidence="2">
    <location>
        <begin position="7"/>
        <end position="21"/>
    </location>
</feature>
<accession>A0A1S2YEB6</accession>
<dbReference type="RefSeq" id="XP_004503567.1">
    <property type="nucleotide sequence ID" value="XM_004503510.3"/>
</dbReference>
<dbReference type="InterPro" id="IPR004182">
    <property type="entry name" value="GRAM"/>
</dbReference>
<sequence length="189" mass="21334">MNSAEAIESKETANPNMEDKKRATRRKNCSFACSIHQHVKLGPKLSETLKGKMSLGARIIQEGGRGNIFKHIFGMQEGEKLLKASQCYLYTTAGPIAGVLFISTKKVTFCSERPISYSSPEAQESVKVPYKVLIPIGKIKEVNEGQNVNEKKQKYIEIVTKDDSEFWFMGFLRYEKAFRNLEKAISMSI</sequence>
<dbReference type="SMART" id="SM00568">
    <property type="entry name" value="GRAM"/>
    <property type="match status" value="1"/>
</dbReference>